<proteinExistence type="predicted"/>
<sequence length="837" mass="96405">MTTIGKKRYYPISNESDDNDNKDISNLNFQSLNKHHSSTTIDFLSPRLIVSERQQLAILKQLTASNDKSNIVLQSSSSIISQQHSTKIHRRNEHGETILHIAARKGDLKQLKKELKDGANVNEEDNAGWTPLHEAVTKNKFKAAHFLLKSGANSNAFGPEGQTPLIDAVLNNNIKMVGLLLNYSADPSIIDLTHVNEPILKNILKREIPTLDSLENENDDESISRSSSISSSDESEHDIEKIDKHSSNNKISTIDKNLSRKTSYEFESDDNNETIKNHKQQSNSASISDDEHIHHISQFQIISTRTELQNITDTESIILSNMNSNSTMETSTLSIIRQNEKFLSTIIASPEFNDKVINLDEEQEKNDKKQEENNLSLTDKYSSSLGSLDYEKLQSLQTTISTIVDNLITQIDSNINMHTNTSKKQELIKKEKQNDLKQTKRTLRSHAREKLNLSISYQTSNHNQRISNRRRASEKNISFVTNEKFQRKKTISERLNNQIIEHNHNHNIINEDININGNDGNSSNKITINIKQIHNHSDIDSLPPNKRRLRERNTAILNSTDTSTTINSSSTEENIPIESTTRNMPINCIKKFLEIRQQIEKRHETMLHDFVQPKVPKDFAETLMAKKNYLIAPSYKSFSITTPASLGIKRLNPPLDLDSHLSDVFSRQEDERYRMKLRHQVERDKLILSHEQEILRLYGNATRLSIHQDIPLSYCSLLKDNEVYNNPIIQERTSSFINNDYTNTELGKRGKNRWNGRSFIKWLEDSNLKYKRLSCEINQRQHLEANTLYSMQRMVWLKHLPKETSSSGRIHTLLSEHYLPKVEINNNFWTQWEINPI</sequence>
<dbReference type="AlphaFoldDB" id="A0A818WIF9"/>
<dbReference type="InterPro" id="IPR036770">
    <property type="entry name" value="Ankyrin_rpt-contain_sf"/>
</dbReference>
<dbReference type="GO" id="GO:0005654">
    <property type="term" value="C:nucleoplasm"/>
    <property type="evidence" value="ECO:0007669"/>
    <property type="project" value="TreeGrafter"/>
</dbReference>
<evidence type="ECO:0000313" key="4">
    <source>
        <dbReference type="Proteomes" id="UP000663823"/>
    </source>
</evidence>
<dbReference type="InterPro" id="IPR053210">
    <property type="entry name" value="ANKRD12"/>
</dbReference>
<feature type="repeat" description="ANK" evidence="1">
    <location>
        <begin position="160"/>
        <end position="192"/>
    </location>
</feature>
<keyword evidence="1" id="KW-0040">ANK repeat</keyword>
<dbReference type="EMBL" id="CAJOAX010001545">
    <property type="protein sequence ID" value="CAF3725335.1"/>
    <property type="molecule type" value="Genomic_DNA"/>
</dbReference>
<dbReference type="PANTHER" id="PTHR24149:SF14">
    <property type="entry name" value="ANKYRIN REPEAT DOMAIN 12"/>
    <property type="match status" value="1"/>
</dbReference>
<evidence type="ECO:0000256" key="1">
    <source>
        <dbReference type="PROSITE-ProRule" id="PRU00023"/>
    </source>
</evidence>
<reference evidence="3" key="1">
    <citation type="submission" date="2021-02" db="EMBL/GenBank/DDBJ databases">
        <authorList>
            <person name="Nowell W R."/>
        </authorList>
    </citation>
    <scope>NUCLEOTIDE SEQUENCE</scope>
</reference>
<dbReference type="InterPro" id="IPR002110">
    <property type="entry name" value="Ankyrin_rpt"/>
</dbReference>
<organism evidence="3 4">
    <name type="scientific">Rotaria sordida</name>
    <dbReference type="NCBI Taxonomy" id="392033"/>
    <lineage>
        <taxon>Eukaryota</taxon>
        <taxon>Metazoa</taxon>
        <taxon>Spiralia</taxon>
        <taxon>Gnathifera</taxon>
        <taxon>Rotifera</taxon>
        <taxon>Eurotatoria</taxon>
        <taxon>Bdelloidea</taxon>
        <taxon>Philodinida</taxon>
        <taxon>Philodinidae</taxon>
        <taxon>Rotaria</taxon>
    </lineage>
</organism>
<protein>
    <submittedName>
        <fullName evidence="3">Uncharacterized protein</fullName>
    </submittedName>
</protein>
<dbReference type="PROSITE" id="PS50088">
    <property type="entry name" value="ANK_REPEAT"/>
    <property type="match status" value="3"/>
</dbReference>
<gene>
    <name evidence="3" type="ORF">OTI717_LOCUS14091</name>
</gene>
<dbReference type="SMART" id="SM00248">
    <property type="entry name" value="ANK"/>
    <property type="match status" value="3"/>
</dbReference>
<accession>A0A818WIF9</accession>
<evidence type="ECO:0000256" key="2">
    <source>
        <dbReference type="SAM" id="MobiDB-lite"/>
    </source>
</evidence>
<feature type="repeat" description="ANK" evidence="1">
    <location>
        <begin position="94"/>
        <end position="126"/>
    </location>
</feature>
<dbReference type="PROSITE" id="PS50297">
    <property type="entry name" value="ANK_REP_REGION"/>
    <property type="match status" value="3"/>
</dbReference>
<feature type="region of interest" description="Disordered" evidence="2">
    <location>
        <begin position="1"/>
        <end position="20"/>
    </location>
</feature>
<feature type="region of interest" description="Disordered" evidence="2">
    <location>
        <begin position="263"/>
        <end position="289"/>
    </location>
</feature>
<feature type="repeat" description="ANK" evidence="1">
    <location>
        <begin position="127"/>
        <end position="159"/>
    </location>
</feature>
<comment type="caution">
    <text evidence="3">The sequence shown here is derived from an EMBL/GenBank/DDBJ whole genome shotgun (WGS) entry which is preliminary data.</text>
</comment>
<dbReference type="Gene3D" id="1.25.40.20">
    <property type="entry name" value="Ankyrin repeat-containing domain"/>
    <property type="match status" value="1"/>
</dbReference>
<evidence type="ECO:0000313" key="3">
    <source>
        <dbReference type="EMBL" id="CAF3725335.1"/>
    </source>
</evidence>
<dbReference type="PANTHER" id="PTHR24149">
    <property type="entry name" value="ANKYRIN REPEAT DOMAIN-CONTAINING PROTEIN 12"/>
    <property type="match status" value="1"/>
</dbReference>
<dbReference type="Proteomes" id="UP000663823">
    <property type="component" value="Unassembled WGS sequence"/>
</dbReference>
<dbReference type="SUPFAM" id="SSF48403">
    <property type="entry name" value="Ankyrin repeat"/>
    <property type="match status" value="1"/>
</dbReference>
<name>A0A818WIF9_9BILA</name>
<dbReference type="Pfam" id="PF12796">
    <property type="entry name" value="Ank_2"/>
    <property type="match status" value="1"/>
</dbReference>
<feature type="region of interest" description="Disordered" evidence="2">
    <location>
        <begin position="215"/>
        <end position="248"/>
    </location>
</feature>